<dbReference type="SUPFAM" id="SSF51905">
    <property type="entry name" value="FAD/NAD(P)-binding domain"/>
    <property type="match status" value="1"/>
</dbReference>
<dbReference type="SUPFAM" id="SSF160996">
    <property type="entry name" value="HI0933 insert domain-like"/>
    <property type="match status" value="1"/>
</dbReference>
<evidence type="ECO:0000313" key="7">
    <source>
        <dbReference type="Proteomes" id="UP000231530"/>
    </source>
</evidence>
<dbReference type="Proteomes" id="UP000231530">
    <property type="component" value="Unassembled WGS sequence"/>
</dbReference>
<dbReference type="Pfam" id="PF22780">
    <property type="entry name" value="HI0933_like_1st"/>
    <property type="match status" value="1"/>
</dbReference>
<evidence type="ECO:0000313" key="6">
    <source>
        <dbReference type="EMBL" id="PIR76259.1"/>
    </source>
</evidence>
<comment type="caution">
    <text evidence="6">The sequence shown here is derived from an EMBL/GenBank/DDBJ whole genome shotgun (WGS) entry which is preliminary data.</text>
</comment>
<dbReference type="InterPro" id="IPR057661">
    <property type="entry name" value="RsdA/BaiN/AoA(So)_Rossmann"/>
</dbReference>
<feature type="domain" description="RsdA/BaiN/AoA(So)-like Rossmann fold-like" evidence="4">
    <location>
        <begin position="2"/>
        <end position="405"/>
    </location>
</feature>
<dbReference type="InterPro" id="IPR036188">
    <property type="entry name" value="FAD/NAD-bd_sf"/>
</dbReference>
<evidence type="ECO:0000256" key="1">
    <source>
        <dbReference type="ARBA" id="ARBA00001974"/>
    </source>
</evidence>
<keyword evidence="2" id="KW-0285">Flavoprotein</keyword>
<name>A0A2H0TVS6_9BACT</name>
<comment type="cofactor">
    <cofactor evidence="1">
        <name>FAD</name>
        <dbReference type="ChEBI" id="CHEBI:57692"/>
    </cofactor>
</comment>
<dbReference type="AlphaFoldDB" id="A0A2H0TVS6"/>
<proteinExistence type="predicted"/>
<dbReference type="Gene3D" id="1.10.8.260">
    <property type="entry name" value="HI0933 insert domain-like"/>
    <property type="match status" value="1"/>
</dbReference>
<dbReference type="Gene3D" id="2.40.30.10">
    <property type="entry name" value="Translation factors"/>
    <property type="match status" value="1"/>
</dbReference>
<dbReference type="EMBL" id="PFBY01000036">
    <property type="protein sequence ID" value="PIR76259.1"/>
    <property type="molecule type" value="Genomic_DNA"/>
</dbReference>
<dbReference type="Gene3D" id="3.50.50.60">
    <property type="entry name" value="FAD/NAD(P)-binding domain"/>
    <property type="match status" value="1"/>
</dbReference>
<dbReference type="InterPro" id="IPR055178">
    <property type="entry name" value="RsdA/BaiN/AoA(So)-like_dom"/>
</dbReference>
<dbReference type="NCBIfam" id="TIGR00275">
    <property type="entry name" value="aminoacetone oxidase family FAD-binding enzyme"/>
    <property type="match status" value="1"/>
</dbReference>
<evidence type="ECO:0000259" key="5">
    <source>
        <dbReference type="Pfam" id="PF22780"/>
    </source>
</evidence>
<gene>
    <name evidence="6" type="ORF">COU32_03240</name>
</gene>
<dbReference type="PANTHER" id="PTHR42887:SF2">
    <property type="entry name" value="OS12G0638800 PROTEIN"/>
    <property type="match status" value="1"/>
</dbReference>
<evidence type="ECO:0000259" key="4">
    <source>
        <dbReference type="Pfam" id="PF03486"/>
    </source>
</evidence>
<evidence type="ECO:0000256" key="3">
    <source>
        <dbReference type="ARBA" id="ARBA00022827"/>
    </source>
</evidence>
<keyword evidence="3" id="KW-0274">FAD</keyword>
<sequence>MKIAVIGGGAAGMMCAATILEEHSDMEVFLIEKNSSLGRKVIISGGGRCNVTTGIDDVKLVLSKYPRGNKFLQSAMHRFSPSNVYDWFEQHGVPLKCEKDLRVFPVSNNGHDIVAVFERIFQQGNIQILFKHTFKGLRKEKKQFVVSFAEQEDIVVDTVVMTLGGQAYRHTGSTGDGYDVLETLGHTITALAPSLNSFLTAEAWPKTLSGLSFEHATIHVKGQKKYTCTGPFLFTHTGVSGPAVFALSSLIAFETYDRHTPLEIEIDVLVEMSMEDIFIQLQSLREEHLQKTFKNTLHHFFPMSLTEKVCKNLNISFDKKNVEMSKKELRVVAEYIKHIPLSIIGRGAGDEFVTAGGVETTEVDPKTMESNVCDGLFFAGEILNIDGFTGGFNLQASWATGRAAGLGVAS</sequence>
<feature type="domain" description="RsdA/BaiN/AoA(So)-like insert" evidence="5">
    <location>
        <begin position="193"/>
        <end position="346"/>
    </location>
</feature>
<dbReference type="Pfam" id="PF03486">
    <property type="entry name" value="HI0933_like"/>
    <property type="match status" value="1"/>
</dbReference>
<accession>A0A2H0TVS6</accession>
<dbReference type="PANTHER" id="PTHR42887">
    <property type="entry name" value="OS12G0638800 PROTEIN"/>
    <property type="match status" value="1"/>
</dbReference>
<reference evidence="7" key="1">
    <citation type="submission" date="2017-09" db="EMBL/GenBank/DDBJ databases">
        <title>Depth-based differentiation of microbial function through sediment-hosted aquifers and enrichment of novel symbionts in the deep terrestrial subsurface.</title>
        <authorList>
            <person name="Probst A.J."/>
            <person name="Ladd B."/>
            <person name="Jarett J.K."/>
            <person name="Geller-Mcgrath D.E."/>
            <person name="Sieber C.M.K."/>
            <person name="Emerson J.B."/>
            <person name="Anantharaman K."/>
            <person name="Thomas B.C."/>
            <person name="Malmstrom R."/>
            <person name="Stieglmeier M."/>
            <person name="Klingl A."/>
            <person name="Woyke T."/>
            <person name="Ryan C.M."/>
            <person name="Banfield J.F."/>
        </authorList>
    </citation>
    <scope>NUCLEOTIDE SEQUENCE [LARGE SCALE GENOMIC DNA]</scope>
</reference>
<dbReference type="InterPro" id="IPR023166">
    <property type="entry name" value="BaiN-like_dom_sf"/>
</dbReference>
<evidence type="ECO:0000256" key="2">
    <source>
        <dbReference type="ARBA" id="ARBA00022630"/>
    </source>
</evidence>
<evidence type="ECO:0008006" key="8">
    <source>
        <dbReference type="Google" id="ProtNLM"/>
    </source>
</evidence>
<organism evidence="6 7">
    <name type="scientific">Candidatus Magasanikbacteria bacterium CG10_big_fil_rev_8_21_14_0_10_42_10</name>
    <dbReference type="NCBI Taxonomy" id="1974649"/>
    <lineage>
        <taxon>Bacteria</taxon>
        <taxon>Candidatus Magasanikiibacteriota</taxon>
    </lineage>
</organism>
<protein>
    <recommendedName>
        <fullName evidence="8">Aminoacetone oxidase family FAD-binding enzyme</fullName>
    </recommendedName>
</protein>
<dbReference type="InterPro" id="IPR004792">
    <property type="entry name" value="BaiN-like"/>
</dbReference>